<dbReference type="RefSeq" id="WP_048885021.1">
    <property type="nucleotide sequence ID" value="NZ_CP011310.1"/>
</dbReference>
<organism evidence="3 4">
    <name type="scientific">Aurantiacibacter atlanticus</name>
    <dbReference type="NCBI Taxonomy" id="1648404"/>
    <lineage>
        <taxon>Bacteria</taxon>
        <taxon>Pseudomonadati</taxon>
        <taxon>Pseudomonadota</taxon>
        <taxon>Alphaproteobacteria</taxon>
        <taxon>Sphingomonadales</taxon>
        <taxon>Erythrobacteraceae</taxon>
        <taxon>Aurantiacibacter</taxon>
    </lineage>
</organism>
<evidence type="ECO:0000256" key="2">
    <source>
        <dbReference type="SAM" id="SignalP"/>
    </source>
</evidence>
<keyword evidence="4" id="KW-1185">Reference proteome</keyword>
<reference evidence="4" key="2">
    <citation type="submission" date="2015-04" db="EMBL/GenBank/DDBJ databases">
        <title>The complete genome sequence of Erythrobacter sp. s21-N3.</title>
        <authorList>
            <person name="Zhuang L."/>
            <person name="Liu Y."/>
            <person name="Shao Z."/>
        </authorList>
    </citation>
    <scope>NUCLEOTIDE SEQUENCE [LARGE SCALE GENOMIC DNA]</scope>
    <source>
        <strain evidence="4">s21-N3</strain>
    </source>
</reference>
<dbReference type="PROSITE" id="PS51257">
    <property type="entry name" value="PROKAR_LIPOPROTEIN"/>
    <property type="match status" value="1"/>
</dbReference>
<dbReference type="STRING" id="1648404.CP97_04865"/>
<reference evidence="3 4" key="1">
    <citation type="journal article" date="2015" name="Int. J. Syst. Evol. Microbiol.">
        <title>Erythrobacter atlanticus sp. nov., a bacterium from ocean sediment able to degrade polycyclic aromatic hydrocarbons.</title>
        <authorList>
            <person name="Zhuang L."/>
            <person name="Liu Y."/>
            <person name="Wang L."/>
            <person name="Wang W."/>
            <person name="Shao Z."/>
        </authorList>
    </citation>
    <scope>NUCLEOTIDE SEQUENCE [LARGE SCALE GENOMIC DNA]</scope>
    <source>
        <strain evidence="4">s21-N3</strain>
    </source>
</reference>
<accession>A0A0H4VAK8</accession>
<dbReference type="OrthoDB" id="7511418at2"/>
<proteinExistence type="predicted"/>
<keyword evidence="2" id="KW-0732">Signal</keyword>
<evidence type="ECO:0000313" key="4">
    <source>
        <dbReference type="Proteomes" id="UP000059113"/>
    </source>
</evidence>
<protein>
    <recommendedName>
        <fullName evidence="5">Secreted protein</fullName>
    </recommendedName>
</protein>
<name>A0A0H4VAK8_9SPHN</name>
<evidence type="ECO:0000256" key="1">
    <source>
        <dbReference type="SAM" id="MobiDB-lite"/>
    </source>
</evidence>
<dbReference type="PATRIC" id="fig|1648404.4.peg.1016"/>
<gene>
    <name evidence="3" type="ORF">CP97_04865</name>
</gene>
<feature type="signal peptide" evidence="2">
    <location>
        <begin position="1"/>
        <end position="24"/>
    </location>
</feature>
<feature type="chain" id="PRO_5005211609" description="Secreted protein" evidence="2">
    <location>
        <begin position="25"/>
        <end position="92"/>
    </location>
</feature>
<feature type="region of interest" description="Disordered" evidence="1">
    <location>
        <begin position="55"/>
        <end position="92"/>
    </location>
</feature>
<evidence type="ECO:0008006" key="5">
    <source>
        <dbReference type="Google" id="ProtNLM"/>
    </source>
</evidence>
<dbReference type="Proteomes" id="UP000059113">
    <property type="component" value="Chromosome"/>
</dbReference>
<evidence type="ECO:0000313" key="3">
    <source>
        <dbReference type="EMBL" id="AKQ41495.1"/>
    </source>
</evidence>
<dbReference type="KEGG" id="ery:CP97_04865"/>
<dbReference type="EMBL" id="CP011310">
    <property type="protein sequence ID" value="AKQ41495.1"/>
    <property type="molecule type" value="Genomic_DNA"/>
</dbReference>
<feature type="compositionally biased region" description="Acidic residues" evidence="1">
    <location>
        <begin position="78"/>
        <end position="92"/>
    </location>
</feature>
<dbReference type="AlphaFoldDB" id="A0A0H4VAK8"/>
<sequence length="92" mass="9233">MSIRFVALCAVPLIGLLAACSDDAPDPADGTGGEAPGEVLEGSISDAMLPLDELRSQAPLEVSEEADGEPSGSSEMPDNSDGDDSQGDPADS</sequence>